<dbReference type="AlphaFoldDB" id="A0A9P5MMR2"/>
<sequence length="207" mass="22633">MDHEIGWIGAEVPDVLGAWAALEEGESLGERWGAVGAVGEGMVAAWAPFVPTIASGFRDGCGRCRNNRTTVVTFAGVIERNTKEFVRRICAISGLSSDPLIQALVQAYHDAIQYIHFSDLSVLRRDATTGAVYPRRWNQAIDVAIGHVLSKEEERPLGATSQSIRRVAHHEGVHMRMQIRNDGPGEEKKKVAEARKIYSARSGASRA</sequence>
<evidence type="ECO:0000256" key="1">
    <source>
        <dbReference type="SAM" id="MobiDB-lite"/>
    </source>
</evidence>
<dbReference type="Proteomes" id="UP000759537">
    <property type="component" value="Unassembled WGS sequence"/>
</dbReference>
<reference evidence="2" key="1">
    <citation type="submission" date="2019-10" db="EMBL/GenBank/DDBJ databases">
        <authorList>
            <consortium name="DOE Joint Genome Institute"/>
            <person name="Kuo A."/>
            <person name="Miyauchi S."/>
            <person name="Kiss E."/>
            <person name="Drula E."/>
            <person name="Kohler A."/>
            <person name="Sanchez-Garcia M."/>
            <person name="Andreopoulos B."/>
            <person name="Barry K.W."/>
            <person name="Bonito G."/>
            <person name="Buee M."/>
            <person name="Carver A."/>
            <person name="Chen C."/>
            <person name="Cichocki N."/>
            <person name="Clum A."/>
            <person name="Culley D."/>
            <person name="Crous P.W."/>
            <person name="Fauchery L."/>
            <person name="Girlanda M."/>
            <person name="Hayes R."/>
            <person name="Keri Z."/>
            <person name="LaButti K."/>
            <person name="Lipzen A."/>
            <person name="Lombard V."/>
            <person name="Magnuson J."/>
            <person name="Maillard F."/>
            <person name="Morin E."/>
            <person name="Murat C."/>
            <person name="Nolan M."/>
            <person name="Ohm R."/>
            <person name="Pangilinan J."/>
            <person name="Pereira M."/>
            <person name="Perotto S."/>
            <person name="Peter M."/>
            <person name="Riley R."/>
            <person name="Sitrit Y."/>
            <person name="Stielow B."/>
            <person name="Szollosi G."/>
            <person name="Zifcakova L."/>
            <person name="Stursova M."/>
            <person name="Spatafora J.W."/>
            <person name="Tedersoo L."/>
            <person name="Vaario L.-M."/>
            <person name="Yamada A."/>
            <person name="Yan M."/>
            <person name="Wang P."/>
            <person name="Xu J."/>
            <person name="Bruns T."/>
            <person name="Baldrian P."/>
            <person name="Vilgalys R."/>
            <person name="Henrissat B."/>
            <person name="Grigoriev I.V."/>
            <person name="Hibbett D."/>
            <person name="Nagy L.G."/>
            <person name="Martin F.M."/>
        </authorList>
    </citation>
    <scope>NUCLEOTIDE SEQUENCE</scope>
    <source>
        <strain evidence="2">Prilba</strain>
    </source>
</reference>
<name>A0A9P5MMR2_9AGAM</name>
<reference evidence="2" key="2">
    <citation type="journal article" date="2020" name="Nat. Commun.">
        <title>Large-scale genome sequencing of mycorrhizal fungi provides insights into the early evolution of symbiotic traits.</title>
        <authorList>
            <person name="Miyauchi S."/>
            <person name="Kiss E."/>
            <person name="Kuo A."/>
            <person name="Drula E."/>
            <person name="Kohler A."/>
            <person name="Sanchez-Garcia M."/>
            <person name="Morin E."/>
            <person name="Andreopoulos B."/>
            <person name="Barry K.W."/>
            <person name="Bonito G."/>
            <person name="Buee M."/>
            <person name="Carver A."/>
            <person name="Chen C."/>
            <person name="Cichocki N."/>
            <person name="Clum A."/>
            <person name="Culley D."/>
            <person name="Crous P.W."/>
            <person name="Fauchery L."/>
            <person name="Girlanda M."/>
            <person name="Hayes R.D."/>
            <person name="Keri Z."/>
            <person name="LaButti K."/>
            <person name="Lipzen A."/>
            <person name="Lombard V."/>
            <person name="Magnuson J."/>
            <person name="Maillard F."/>
            <person name="Murat C."/>
            <person name="Nolan M."/>
            <person name="Ohm R.A."/>
            <person name="Pangilinan J."/>
            <person name="Pereira M.F."/>
            <person name="Perotto S."/>
            <person name="Peter M."/>
            <person name="Pfister S."/>
            <person name="Riley R."/>
            <person name="Sitrit Y."/>
            <person name="Stielow J.B."/>
            <person name="Szollosi G."/>
            <person name="Zifcakova L."/>
            <person name="Stursova M."/>
            <person name="Spatafora J.W."/>
            <person name="Tedersoo L."/>
            <person name="Vaario L.M."/>
            <person name="Yamada A."/>
            <person name="Yan M."/>
            <person name="Wang P."/>
            <person name="Xu J."/>
            <person name="Bruns T."/>
            <person name="Baldrian P."/>
            <person name="Vilgalys R."/>
            <person name="Dunand C."/>
            <person name="Henrissat B."/>
            <person name="Grigoriev I.V."/>
            <person name="Hibbett D."/>
            <person name="Nagy L.G."/>
            <person name="Martin F.M."/>
        </authorList>
    </citation>
    <scope>NUCLEOTIDE SEQUENCE</scope>
    <source>
        <strain evidence="2">Prilba</strain>
    </source>
</reference>
<comment type="caution">
    <text evidence="2">The sequence shown here is derived from an EMBL/GenBank/DDBJ whole genome shotgun (WGS) entry which is preliminary data.</text>
</comment>
<evidence type="ECO:0000313" key="2">
    <source>
        <dbReference type="EMBL" id="KAF8471602.1"/>
    </source>
</evidence>
<feature type="compositionally biased region" description="Basic and acidic residues" evidence="1">
    <location>
        <begin position="183"/>
        <end position="196"/>
    </location>
</feature>
<dbReference type="EMBL" id="WHVB01000022">
    <property type="protein sequence ID" value="KAF8471602.1"/>
    <property type="molecule type" value="Genomic_DNA"/>
</dbReference>
<gene>
    <name evidence="2" type="ORF">DFH94DRAFT_684763</name>
</gene>
<feature type="region of interest" description="Disordered" evidence="1">
    <location>
        <begin position="179"/>
        <end position="207"/>
    </location>
</feature>
<organism evidence="2 3">
    <name type="scientific">Russula ochroleuca</name>
    <dbReference type="NCBI Taxonomy" id="152965"/>
    <lineage>
        <taxon>Eukaryota</taxon>
        <taxon>Fungi</taxon>
        <taxon>Dikarya</taxon>
        <taxon>Basidiomycota</taxon>
        <taxon>Agaricomycotina</taxon>
        <taxon>Agaricomycetes</taxon>
        <taxon>Russulales</taxon>
        <taxon>Russulaceae</taxon>
        <taxon>Russula</taxon>
    </lineage>
</organism>
<proteinExistence type="predicted"/>
<accession>A0A9P5MMR2</accession>
<keyword evidence="3" id="KW-1185">Reference proteome</keyword>
<protein>
    <submittedName>
        <fullName evidence="2">Uncharacterized protein</fullName>
    </submittedName>
</protein>
<evidence type="ECO:0000313" key="3">
    <source>
        <dbReference type="Proteomes" id="UP000759537"/>
    </source>
</evidence>